<comment type="caution">
    <text evidence="2">The sequence shown here is derived from an EMBL/GenBank/DDBJ whole genome shotgun (WGS) entry which is preliminary data.</text>
</comment>
<gene>
    <name evidence="2" type="ORF">CRENBAI_022224</name>
</gene>
<feature type="region of interest" description="Disordered" evidence="1">
    <location>
        <begin position="1"/>
        <end position="53"/>
    </location>
</feature>
<dbReference type="AlphaFoldDB" id="A0AAV9R765"/>
<name>A0AAV9R765_9TELE</name>
<accession>A0AAV9R765</accession>
<reference evidence="2 3" key="1">
    <citation type="submission" date="2021-06" db="EMBL/GenBank/DDBJ databases">
        <authorList>
            <person name="Palmer J.M."/>
        </authorList>
    </citation>
    <scope>NUCLEOTIDE SEQUENCE [LARGE SCALE GENOMIC DNA]</scope>
    <source>
        <strain evidence="2 3">MEX-2019</strain>
        <tissue evidence="2">Muscle</tissue>
    </source>
</reference>
<sequence>MAQCSAKSLNVCRAPVKPETSGKPTTADAPVPAAPRGSQAAPAKGGPCGRDPV</sequence>
<organism evidence="2 3">
    <name type="scientific">Crenichthys baileyi</name>
    <name type="common">White River springfish</name>
    <dbReference type="NCBI Taxonomy" id="28760"/>
    <lineage>
        <taxon>Eukaryota</taxon>
        <taxon>Metazoa</taxon>
        <taxon>Chordata</taxon>
        <taxon>Craniata</taxon>
        <taxon>Vertebrata</taxon>
        <taxon>Euteleostomi</taxon>
        <taxon>Actinopterygii</taxon>
        <taxon>Neopterygii</taxon>
        <taxon>Teleostei</taxon>
        <taxon>Neoteleostei</taxon>
        <taxon>Acanthomorphata</taxon>
        <taxon>Ovalentaria</taxon>
        <taxon>Atherinomorphae</taxon>
        <taxon>Cyprinodontiformes</taxon>
        <taxon>Goodeidae</taxon>
        <taxon>Crenichthys</taxon>
    </lineage>
</organism>
<feature type="compositionally biased region" description="Low complexity" evidence="1">
    <location>
        <begin position="24"/>
        <end position="35"/>
    </location>
</feature>
<feature type="non-terminal residue" evidence="2">
    <location>
        <position position="53"/>
    </location>
</feature>
<evidence type="ECO:0000256" key="1">
    <source>
        <dbReference type="SAM" id="MobiDB-lite"/>
    </source>
</evidence>
<dbReference type="Proteomes" id="UP001311232">
    <property type="component" value="Unassembled WGS sequence"/>
</dbReference>
<protein>
    <submittedName>
        <fullName evidence="2">Uncharacterized protein</fullName>
    </submittedName>
</protein>
<proteinExistence type="predicted"/>
<evidence type="ECO:0000313" key="3">
    <source>
        <dbReference type="Proteomes" id="UP001311232"/>
    </source>
</evidence>
<dbReference type="EMBL" id="JAHHUM010002368">
    <property type="protein sequence ID" value="KAK5604172.1"/>
    <property type="molecule type" value="Genomic_DNA"/>
</dbReference>
<evidence type="ECO:0000313" key="2">
    <source>
        <dbReference type="EMBL" id="KAK5604172.1"/>
    </source>
</evidence>
<keyword evidence="3" id="KW-1185">Reference proteome</keyword>